<sequence>MKRKEYCNNSGQFSTFCPEKSSGFNNHNNKKIKYSRTAAISSGQQFPLTHCRCGGGFCKIKITPKTQKFFYTCPNVYELHCGYFKFCEDLKEKEISHDRPQPNPICSCGAGICRVETVREGPDSGRNYFACRIKRGEGACNFRQWQCATAYDNSISNEIEMICKEFENGEIDPDFLPPLEEALEINSSGEIFSGDNDAHHSPLPSPSSPLDVEALAPMVDSSSESLFFLESAALTQSSEAEGLKFSVRTVMGSLDIGDKWG</sequence>
<dbReference type="Gramene" id="AUR62037803-RA">
    <property type="protein sequence ID" value="AUR62037803-RA:cds"/>
    <property type="gene ID" value="AUR62037803"/>
</dbReference>
<evidence type="ECO:0000256" key="2">
    <source>
        <dbReference type="ARBA" id="ARBA00022771"/>
    </source>
</evidence>
<evidence type="ECO:0000313" key="7">
    <source>
        <dbReference type="EnsemblPlants" id="AUR62037803-RA:cds"/>
    </source>
</evidence>
<evidence type="ECO:0000256" key="5">
    <source>
        <dbReference type="SAM" id="MobiDB-lite"/>
    </source>
</evidence>
<dbReference type="Proteomes" id="UP000596660">
    <property type="component" value="Unplaced"/>
</dbReference>
<dbReference type="OMA" id="ACNFRQW"/>
<reference evidence="7" key="2">
    <citation type="submission" date="2021-03" db="UniProtKB">
        <authorList>
            <consortium name="EnsemblPlants"/>
        </authorList>
    </citation>
    <scope>IDENTIFICATION</scope>
</reference>
<keyword evidence="2 4" id="KW-0863">Zinc-finger</keyword>
<accession>A0A803MZG3</accession>
<evidence type="ECO:0000256" key="3">
    <source>
        <dbReference type="ARBA" id="ARBA00022833"/>
    </source>
</evidence>
<dbReference type="PROSITE" id="PS51999">
    <property type="entry name" value="ZF_GRF"/>
    <property type="match status" value="1"/>
</dbReference>
<keyword evidence="1" id="KW-0479">Metal-binding</keyword>
<evidence type="ECO:0000256" key="1">
    <source>
        <dbReference type="ARBA" id="ARBA00022723"/>
    </source>
</evidence>
<keyword evidence="8" id="KW-1185">Reference proteome</keyword>
<organism evidence="7 8">
    <name type="scientific">Chenopodium quinoa</name>
    <name type="common">Quinoa</name>
    <dbReference type="NCBI Taxonomy" id="63459"/>
    <lineage>
        <taxon>Eukaryota</taxon>
        <taxon>Viridiplantae</taxon>
        <taxon>Streptophyta</taxon>
        <taxon>Embryophyta</taxon>
        <taxon>Tracheophyta</taxon>
        <taxon>Spermatophyta</taxon>
        <taxon>Magnoliopsida</taxon>
        <taxon>eudicotyledons</taxon>
        <taxon>Gunneridae</taxon>
        <taxon>Pentapetalae</taxon>
        <taxon>Caryophyllales</taxon>
        <taxon>Chenopodiaceae</taxon>
        <taxon>Chenopodioideae</taxon>
        <taxon>Atripliceae</taxon>
        <taxon>Chenopodium</taxon>
    </lineage>
</organism>
<dbReference type="Pfam" id="PF06839">
    <property type="entry name" value="Zn_ribbon_GRF"/>
    <property type="match status" value="1"/>
</dbReference>
<dbReference type="InterPro" id="IPR010666">
    <property type="entry name" value="Znf_GRF"/>
</dbReference>
<protein>
    <recommendedName>
        <fullName evidence="6">GRF-type domain-containing protein</fullName>
    </recommendedName>
</protein>
<dbReference type="PANTHER" id="PTHR33680">
    <property type="entry name" value="OS07G0190500 PROTEIN"/>
    <property type="match status" value="1"/>
</dbReference>
<evidence type="ECO:0000256" key="4">
    <source>
        <dbReference type="PROSITE-ProRule" id="PRU01343"/>
    </source>
</evidence>
<evidence type="ECO:0000259" key="6">
    <source>
        <dbReference type="PROSITE" id="PS51999"/>
    </source>
</evidence>
<dbReference type="GO" id="GO:0008270">
    <property type="term" value="F:zinc ion binding"/>
    <property type="evidence" value="ECO:0007669"/>
    <property type="project" value="UniProtKB-KW"/>
</dbReference>
<evidence type="ECO:0000313" key="8">
    <source>
        <dbReference type="Proteomes" id="UP000596660"/>
    </source>
</evidence>
<name>A0A803MZG3_CHEQI</name>
<proteinExistence type="predicted"/>
<feature type="region of interest" description="Disordered" evidence="5">
    <location>
        <begin position="190"/>
        <end position="211"/>
    </location>
</feature>
<dbReference type="AlphaFoldDB" id="A0A803MZG3"/>
<keyword evidence="3" id="KW-0862">Zinc</keyword>
<dbReference type="EnsemblPlants" id="AUR62037803-RA">
    <property type="protein sequence ID" value="AUR62037803-RA:cds"/>
    <property type="gene ID" value="AUR62037803"/>
</dbReference>
<reference evidence="7" key="1">
    <citation type="journal article" date="2017" name="Nature">
        <title>The genome of Chenopodium quinoa.</title>
        <authorList>
            <person name="Jarvis D.E."/>
            <person name="Ho Y.S."/>
            <person name="Lightfoot D.J."/>
            <person name="Schmoeckel S.M."/>
            <person name="Li B."/>
            <person name="Borm T.J.A."/>
            <person name="Ohyanagi H."/>
            <person name="Mineta K."/>
            <person name="Michell C.T."/>
            <person name="Saber N."/>
            <person name="Kharbatia N.M."/>
            <person name="Rupper R.R."/>
            <person name="Sharp A.R."/>
            <person name="Dally N."/>
            <person name="Boughton B.A."/>
            <person name="Woo Y.H."/>
            <person name="Gao G."/>
            <person name="Schijlen E.G.W.M."/>
            <person name="Guo X."/>
            <person name="Momin A.A."/>
            <person name="Negrao S."/>
            <person name="Al-Babili S."/>
            <person name="Gehring C."/>
            <person name="Roessner U."/>
            <person name="Jung C."/>
            <person name="Murphy K."/>
            <person name="Arold S.T."/>
            <person name="Gojobori T."/>
            <person name="van der Linden C.G."/>
            <person name="van Loo E.N."/>
            <person name="Jellen E.N."/>
            <person name="Maughan P.J."/>
            <person name="Tester M."/>
        </authorList>
    </citation>
    <scope>NUCLEOTIDE SEQUENCE [LARGE SCALE GENOMIC DNA]</scope>
    <source>
        <strain evidence="7">cv. PI 614886</strain>
    </source>
</reference>
<feature type="domain" description="GRF-type" evidence="6">
    <location>
        <begin position="106"/>
        <end position="149"/>
    </location>
</feature>
<dbReference type="PANTHER" id="PTHR33680:SF12">
    <property type="entry name" value="GRF ZINC FINGER _ ZINC KNUCKLE PROTEIN"/>
    <property type="match status" value="1"/>
</dbReference>